<dbReference type="CDD" id="cd00293">
    <property type="entry name" value="USP-like"/>
    <property type="match status" value="1"/>
</dbReference>
<protein>
    <submittedName>
        <fullName evidence="3">Universal stress protein UspA</fullName>
    </submittedName>
</protein>
<organism evidence="3 4">
    <name type="scientific">Methanobacterium bryantii</name>
    <dbReference type="NCBI Taxonomy" id="2161"/>
    <lineage>
        <taxon>Archaea</taxon>
        <taxon>Methanobacteriati</taxon>
        <taxon>Methanobacteriota</taxon>
        <taxon>Methanomada group</taxon>
        <taxon>Methanobacteria</taxon>
        <taxon>Methanobacteriales</taxon>
        <taxon>Methanobacteriaceae</taxon>
        <taxon>Methanobacterium</taxon>
    </lineage>
</organism>
<sequence length="147" mass="16008">MVEKMLLATDNSKQAEKAGGEAISMASLGGTIIVLYVIDADYLNALPQQDLRDQLNENLKKEGKEAVEKFKKRIEEEQCAGTCPNVNIVTMIKEGRPADIIIKTAEEEGVDQIVLGKSGKHGIEKFLIGSTADRVVRKAKIPVNVVS</sequence>
<evidence type="ECO:0000313" key="3">
    <source>
        <dbReference type="EMBL" id="PAV04842.1"/>
    </source>
</evidence>
<dbReference type="InterPro" id="IPR006015">
    <property type="entry name" value="Universal_stress_UspA"/>
</dbReference>
<dbReference type="Pfam" id="PF00582">
    <property type="entry name" value="Usp"/>
    <property type="match status" value="1"/>
</dbReference>
<dbReference type="Proteomes" id="UP000217784">
    <property type="component" value="Unassembled WGS sequence"/>
</dbReference>
<name>A0A2A2H622_METBR</name>
<accession>A0A2A2H622</accession>
<gene>
    <name evidence="3" type="ORF">ASJ80_11060</name>
</gene>
<comment type="similarity">
    <text evidence="1">Belongs to the universal stress protein A family.</text>
</comment>
<evidence type="ECO:0000259" key="2">
    <source>
        <dbReference type="Pfam" id="PF00582"/>
    </source>
</evidence>
<feature type="domain" description="UspA" evidence="2">
    <location>
        <begin position="1"/>
        <end position="146"/>
    </location>
</feature>
<dbReference type="InterPro" id="IPR006016">
    <property type="entry name" value="UspA"/>
</dbReference>
<reference evidence="3 4" key="1">
    <citation type="journal article" date="2017" name="BMC Genomics">
        <title>Genomic analysis of methanogenic archaea reveals a shift towards energy conservation.</title>
        <authorList>
            <person name="Gilmore S.P."/>
            <person name="Henske J.K."/>
            <person name="Sexton J.A."/>
            <person name="Solomon K.V."/>
            <person name="Seppala S."/>
            <person name="Yoo J.I."/>
            <person name="Huyett L.M."/>
            <person name="Pressman A."/>
            <person name="Cogan J.Z."/>
            <person name="Kivenson V."/>
            <person name="Peng X."/>
            <person name="Tan Y."/>
            <person name="Valentine D.L."/>
            <person name="O'Malley M.A."/>
        </authorList>
    </citation>
    <scope>NUCLEOTIDE SEQUENCE [LARGE SCALE GENOMIC DNA]</scope>
    <source>
        <strain evidence="3 4">M.o.H.</strain>
    </source>
</reference>
<dbReference type="EMBL" id="LMVM01000012">
    <property type="protein sequence ID" value="PAV04842.1"/>
    <property type="molecule type" value="Genomic_DNA"/>
</dbReference>
<comment type="caution">
    <text evidence="3">The sequence shown here is derived from an EMBL/GenBank/DDBJ whole genome shotgun (WGS) entry which is preliminary data.</text>
</comment>
<dbReference type="Gene3D" id="3.40.50.620">
    <property type="entry name" value="HUPs"/>
    <property type="match status" value="1"/>
</dbReference>
<dbReference type="AlphaFoldDB" id="A0A2A2H622"/>
<proteinExistence type="inferred from homology"/>
<dbReference type="PRINTS" id="PR01438">
    <property type="entry name" value="UNVRSLSTRESS"/>
</dbReference>
<dbReference type="SUPFAM" id="SSF52402">
    <property type="entry name" value="Adenine nucleotide alpha hydrolases-like"/>
    <property type="match status" value="1"/>
</dbReference>
<dbReference type="InterPro" id="IPR014729">
    <property type="entry name" value="Rossmann-like_a/b/a_fold"/>
</dbReference>
<dbReference type="PANTHER" id="PTHR46268:SF6">
    <property type="entry name" value="UNIVERSAL STRESS PROTEIN UP12"/>
    <property type="match status" value="1"/>
</dbReference>
<evidence type="ECO:0000256" key="1">
    <source>
        <dbReference type="ARBA" id="ARBA00008791"/>
    </source>
</evidence>
<dbReference type="OrthoDB" id="105697at2157"/>
<dbReference type="PANTHER" id="PTHR46268">
    <property type="entry name" value="STRESS RESPONSE PROTEIN NHAX"/>
    <property type="match status" value="1"/>
</dbReference>
<dbReference type="RefSeq" id="WP_069585523.1">
    <property type="nucleotide sequence ID" value="NZ_LMVM01000012.1"/>
</dbReference>
<evidence type="ECO:0000313" key="4">
    <source>
        <dbReference type="Proteomes" id="UP000217784"/>
    </source>
</evidence>
<keyword evidence="4" id="KW-1185">Reference proteome</keyword>